<evidence type="ECO:0000313" key="2">
    <source>
        <dbReference type="EMBL" id="KAF0042345.1"/>
    </source>
</evidence>
<evidence type="ECO:0000256" key="1">
    <source>
        <dbReference type="SAM" id="MobiDB-lite"/>
    </source>
</evidence>
<protein>
    <submittedName>
        <fullName evidence="2">Uncharacterized protein</fullName>
    </submittedName>
</protein>
<dbReference type="Proteomes" id="UP000438429">
    <property type="component" value="Unassembled WGS sequence"/>
</dbReference>
<dbReference type="AlphaFoldDB" id="A0A6A4TAW6"/>
<feature type="compositionally biased region" description="Low complexity" evidence="1">
    <location>
        <begin position="14"/>
        <end position="28"/>
    </location>
</feature>
<dbReference type="EMBL" id="VEVO01000005">
    <property type="protein sequence ID" value="KAF0042345.1"/>
    <property type="molecule type" value="Genomic_DNA"/>
</dbReference>
<name>A0A6A4TAW6_SCOMX</name>
<organism evidence="2 3">
    <name type="scientific">Scophthalmus maximus</name>
    <name type="common">Turbot</name>
    <name type="synonym">Psetta maxima</name>
    <dbReference type="NCBI Taxonomy" id="52904"/>
    <lineage>
        <taxon>Eukaryota</taxon>
        <taxon>Metazoa</taxon>
        <taxon>Chordata</taxon>
        <taxon>Craniata</taxon>
        <taxon>Vertebrata</taxon>
        <taxon>Euteleostomi</taxon>
        <taxon>Actinopterygii</taxon>
        <taxon>Neopterygii</taxon>
        <taxon>Teleostei</taxon>
        <taxon>Neoteleostei</taxon>
        <taxon>Acanthomorphata</taxon>
        <taxon>Carangaria</taxon>
        <taxon>Pleuronectiformes</taxon>
        <taxon>Pleuronectoidei</taxon>
        <taxon>Scophthalmidae</taxon>
        <taxon>Scophthalmus</taxon>
    </lineage>
</organism>
<gene>
    <name evidence="2" type="ORF">F2P81_005877</name>
</gene>
<feature type="compositionally biased region" description="Pro residues" evidence="1">
    <location>
        <begin position="70"/>
        <end position="83"/>
    </location>
</feature>
<comment type="caution">
    <text evidence="2">The sequence shown here is derived from an EMBL/GenBank/DDBJ whole genome shotgun (WGS) entry which is preliminary data.</text>
</comment>
<sequence>MDGLLLAYDEVNYPQHSPTQQPQPSTLPDPDRLQRERSQFSMCVAHSISCRQLARVDPSEKRDCVAAVPETPPPPNQFPPPQIVRPTYV</sequence>
<proteinExistence type="predicted"/>
<evidence type="ECO:0000313" key="3">
    <source>
        <dbReference type="Proteomes" id="UP000438429"/>
    </source>
</evidence>
<feature type="region of interest" description="Disordered" evidence="1">
    <location>
        <begin position="64"/>
        <end position="89"/>
    </location>
</feature>
<reference evidence="2 3" key="1">
    <citation type="submission" date="2019-06" db="EMBL/GenBank/DDBJ databases">
        <title>Draft genomes of female and male turbot (Scophthalmus maximus).</title>
        <authorList>
            <person name="Xu H."/>
            <person name="Xu X.-W."/>
            <person name="Shao C."/>
            <person name="Chen S."/>
        </authorList>
    </citation>
    <scope>NUCLEOTIDE SEQUENCE [LARGE SCALE GENOMIC DNA]</scope>
    <source>
        <strain evidence="2">Ysfricsl-2016a</strain>
        <tissue evidence="2">Blood</tissue>
    </source>
</reference>
<feature type="region of interest" description="Disordered" evidence="1">
    <location>
        <begin position="11"/>
        <end position="32"/>
    </location>
</feature>
<accession>A0A6A4TAW6</accession>